<proteinExistence type="predicted"/>
<sequence>MKKYLALILLLSGCASKQEPFKVEDYSNFCPSEARLSEGLSKERIVYLSEMKDFYILPGNYILSKAELLRMPQASKNTSSSGKVNISSLEDLTNYLNDQVDGIKKIGSNVSKGIFPTQMTNVFPDRELAKELVVEKYIDTKNPKIVFCGLTLKSEYSPTEIKNIKYIAKNRIDENKNDDIYSGDGGRNYFTLTPHYK</sequence>
<protein>
    <submittedName>
        <fullName evidence="1">Uncharacterized protein</fullName>
    </submittedName>
</protein>
<dbReference type="Proteomes" id="UP000664658">
    <property type="component" value="Unassembled WGS sequence"/>
</dbReference>
<name>A0A8I2B4H1_PLESH</name>
<reference evidence="1" key="1">
    <citation type="submission" date="2021-03" db="EMBL/GenBank/DDBJ databases">
        <title>Plesiomonas shigelloides zfcc0051, isolated from zebrafish feces.</title>
        <authorList>
            <person name="Vanderhoek Z."/>
            <person name="Gaulke C."/>
        </authorList>
    </citation>
    <scope>NUCLEOTIDE SEQUENCE</scope>
    <source>
        <strain evidence="1">Zfcc0051</strain>
    </source>
</reference>
<dbReference type="EMBL" id="JAFNAA010000005">
    <property type="protein sequence ID" value="MBO1107950.1"/>
    <property type="molecule type" value="Genomic_DNA"/>
</dbReference>
<comment type="caution">
    <text evidence="1">The sequence shown here is derived from an EMBL/GenBank/DDBJ whole genome shotgun (WGS) entry which is preliminary data.</text>
</comment>
<gene>
    <name evidence="1" type="ORF">J2R62_06900</name>
</gene>
<dbReference type="RefSeq" id="WP_207541887.1">
    <property type="nucleotide sequence ID" value="NZ_JAFNAA010000005.1"/>
</dbReference>
<accession>A0A8I2B4H1</accession>
<organism evidence="1 2">
    <name type="scientific">Plesiomonas shigelloides</name>
    <name type="common">Aeromonas shigelloides</name>
    <dbReference type="NCBI Taxonomy" id="703"/>
    <lineage>
        <taxon>Bacteria</taxon>
        <taxon>Pseudomonadati</taxon>
        <taxon>Pseudomonadota</taxon>
        <taxon>Gammaproteobacteria</taxon>
        <taxon>Enterobacterales</taxon>
        <taxon>Enterobacteriaceae</taxon>
        <taxon>Plesiomonas</taxon>
    </lineage>
</organism>
<evidence type="ECO:0000313" key="2">
    <source>
        <dbReference type="Proteomes" id="UP000664658"/>
    </source>
</evidence>
<evidence type="ECO:0000313" key="1">
    <source>
        <dbReference type="EMBL" id="MBO1107950.1"/>
    </source>
</evidence>
<dbReference type="AlphaFoldDB" id="A0A8I2B4H1"/>